<keyword evidence="2" id="KW-1185">Reference proteome</keyword>
<dbReference type="Proteomes" id="UP000489600">
    <property type="component" value="Unassembled WGS sequence"/>
</dbReference>
<organism evidence="1 2">
    <name type="scientific">Arabis nemorensis</name>
    <dbReference type="NCBI Taxonomy" id="586526"/>
    <lineage>
        <taxon>Eukaryota</taxon>
        <taxon>Viridiplantae</taxon>
        <taxon>Streptophyta</taxon>
        <taxon>Embryophyta</taxon>
        <taxon>Tracheophyta</taxon>
        <taxon>Spermatophyta</taxon>
        <taxon>Magnoliopsida</taxon>
        <taxon>eudicotyledons</taxon>
        <taxon>Gunneridae</taxon>
        <taxon>Pentapetalae</taxon>
        <taxon>rosids</taxon>
        <taxon>malvids</taxon>
        <taxon>Brassicales</taxon>
        <taxon>Brassicaceae</taxon>
        <taxon>Arabideae</taxon>
        <taxon>Arabis</taxon>
    </lineage>
</organism>
<reference evidence="1" key="1">
    <citation type="submission" date="2019-07" db="EMBL/GenBank/DDBJ databases">
        <authorList>
            <person name="Dittberner H."/>
        </authorList>
    </citation>
    <scope>NUCLEOTIDE SEQUENCE [LARGE SCALE GENOMIC DNA]</scope>
</reference>
<dbReference type="EMBL" id="CABITT030000001">
    <property type="protein sequence ID" value="VVA92178.1"/>
    <property type="molecule type" value="Genomic_DNA"/>
</dbReference>
<dbReference type="OrthoDB" id="1452at2759"/>
<protein>
    <submittedName>
        <fullName evidence="1">Uncharacterized protein</fullName>
    </submittedName>
</protein>
<accession>A0A565ARZ9</accession>
<evidence type="ECO:0000313" key="2">
    <source>
        <dbReference type="Proteomes" id="UP000489600"/>
    </source>
</evidence>
<dbReference type="AlphaFoldDB" id="A0A565ARZ9"/>
<sequence>MKSHENIVILVGFHPVIGLSYLETKKIHDFWFLSGCDYPLSSLSSSFVGDSSPWLQTVVRCSSIRNVPKLVLFSRGKFDRILQDPPLIDVPDIEKLALKSHVLNSTVTFLPHSKFCEIRSPLALFLNCFGYSCNVDMTPLYDTLTASSILDLDQNLLASMRASNDEELKKLHGKIMDDAEENLGESEIREAHLAKAVAVGQKMDLKEVTGKGRTV</sequence>
<gene>
    <name evidence="1" type="ORF">ANE_LOCUS2623</name>
</gene>
<name>A0A565ARZ9_9BRAS</name>
<comment type="caution">
    <text evidence="1">The sequence shown here is derived from an EMBL/GenBank/DDBJ whole genome shotgun (WGS) entry which is preliminary data.</text>
</comment>
<proteinExistence type="predicted"/>
<evidence type="ECO:0000313" key="1">
    <source>
        <dbReference type="EMBL" id="VVA92178.1"/>
    </source>
</evidence>